<evidence type="ECO:0008006" key="2">
    <source>
        <dbReference type="Google" id="ProtNLM"/>
    </source>
</evidence>
<dbReference type="RefSeq" id="WP_407992318.1">
    <property type="nucleotide sequence ID" value="NZ_AP035882.1"/>
</dbReference>
<proteinExistence type="predicted"/>
<protein>
    <recommendedName>
        <fullName evidence="2">Transmembrane protein</fullName>
    </recommendedName>
</protein>
<dbReference type="EMBL" id="AP035882">
    <property type="protein sequence ID" value="BFP50078.1"/>
    <property type="molecule type" value="Genomic_DNA"/>
</dbReference>
<geneLocation type="plasmid" evidence="1">
    <name>pCMC57_01</name>
</geneLocation>
<name>A0AB33K8U3_9ACTN</name>
<sequence>MIANGERHPDDDQGQSALPVCSCCALPLYEKEVSEGRTACCRCEQVTNSRLRDVAALWPRLPACTLKGTAVDTGGRSTPGGTGSAAPGNLAAISLLAGDVTNRLRVHEDHWRQVRGGQPVTEFRGNPDQGLKAVLAYLSINLNWACHEPVDLHALSVDLRHLVGEMTAIVTGERDPRVTIPYPCPYPARGFDSDDPQAPACGGRLRMDPRVAEIRCQDCTAKLPKHLWAQLGVIVGAIVLAAA</sequence>
<organism evidence="1">
    <name type="scientific">Kitasatospora sp. CMC57</name>
    <dbReference type="NCBI Taxonomy" id="3231513"/>
    <lineage>
        <taxon>Bacteria</taxon>
        <taxon>Bacillati</taxon>
        <taxon>Actinomycetota</taxon>
        <taxon>Actinomycetes</taxon>
        <taxon>Kitasatosporales</taxon>
        <taxon>Streptomycetaceae</taxon>
        <taxon>Kitasatospora</taxon>
    </lineage>
</organism>
<dbReference type="KEGG" id="kic:KCMC57_64460"/>
<dbReference type="AlphaFoldDB" id="A0AB33K8U3"/>
<gene>
    <name evidence="1" type="ORF">KCMC57_64460</name>
</gene>
<reference evidence="1" key="1">
    <citation type="submission" date="2024-07" db="EMBL/GenBank/DDBJ databases">
        <title>Complete genome sequences of cellulolytic bacteria, Kitasatospora sp. CMC57 and Streptomyces sp. CMC78, isolated from Japanese agricultural soil.</title>
        <authorList>
            <person name="Hashimoto T."/>
            <person name="Ito M."/>
            <person name="Iwamoto M."/>
            <person name="Fukahori D."/>
            <person name="Shoda T."/>
            <person name="Sakoda M."/>
            <person name="Morohoshi T."/>
            <person name="Mitsuboshi M."/>
            <person name="Nishizawa T."/>
        </authorList>
    </citation>
    <scope>NUCLEOTIDE SEQUENCE</scope>
    <source>
        <strain evidence="1">CMC57</strain>
        <plasmid evidence="1">pCMC57_01</plasmid>
    </source>
</reference>
<evidence type="ECO:0000313" key="1">
    <source>
        <dbReference type="EMBL" id="BFP50078.1"/>
    </source>
</evidence>
<keyword evidence="1" id="KW-0614">Plasmid</keyword>
<accession>A0AB33K8U3</accession>